<feature type="domain" description="Luciferase-like" evidence="5">
    <location>
        <begin position="11"/>
        <end position="215"/>
    </location>
</feature>
<reference evidence="6 7" key="1">
    <citation type="submission" date="2015-06" db="EMBL/GenBank/DDBJ databases">
        <title>Recapitulation of the evolution of biosynthetic gene clusters reveals hidden chemical diversity on bacterial genomes.</title>
        <authorList>
            <person name="Cruz-Morales P."/>
            <person name="Martinez-Guerrero C."/>
            <person name="Morales-Escalante M.A."/>
            <person name="Yanez-Guerra L.A."/>
            <person name="Kopp J.F."/>
            <person name="Feldmann J."/>
            <person name="Ramos-Aboites H.E."/>
            <person name="Barona-Gomez F."/>
        </authorList>
    </citation>
    <scope>NUCLEOTIDE SEQUENCE [LARGE SCALE GENOMIC DNA]</scope>
    <source>
        <strain evidence="6 7">ATCC 31245</strain>
    </source>
</reference>
<keyword evidence="7" id="KW-1185">Reference proteome</keyword>
<dbReference type="SUPFAM" id="SSF51679">
    <property type="entry name" value="Bacterial luciferase-like"/>
    <property type="match status" value="1"/>
</dbReference>
<dbReference type="STRING" id="66430.ACS04_30865"/>
<dbReference type="GO" id="GO:0046306">
    <property type="term" value="P:alkanesulfonate catabolic process"/>
    <property type="evidence" value="ECO:0007669"/>
    <property type="project" value="TreeGrafter"/>
</dbReference>
<keyword evidence="3" id="KW-0560">Oxidoreductase</keyword>
<dbReference type="InterPro" id="IPR036661">
    <property type="entry name" value="Luciferase-like_sf"/>
</dbReference>
<gene>
    <name evidence="6" type="ORF">ACS04_30865</name>
</gene>
<dbReference type="EMBL" id="LFML01000149">
    <property type="protein sequence ID" value="KMO94143.1"/>
    <property type="molecule type" value="Genomic_DNA"/>
</dbReference>
<organism evidence="6 7">
    <name type="scientific">Streptomyces roseus</name>
    <dbReference type="NCBI Taxonomy" id="66430"/>
    <lineage>
        <taxon>Bacteria</taxon>
        <taxon>Bacillati</taxon>
        <taxon>Actinomycetota</taxon>
        <taxon>Actinomycetes</taxon>
        <taxon>Kitasatosporales</taxon>
        <taxon>Streptomycetaceae</taxon>
        <taxon>Streptomyces</taxon>
    </lineage>
</organism>
<dbReference type="AlphaFoldDB" id="A0A0J6XHM0"/>
<dbReference type="InterPro" id="IPR050172">
    <property type="entry name" value="SsuD_RutA_monooxygenase"/>
</dbReference>
<sequence>MTGRPVRIGLQVQPEHADYAAIRRAAAGAEELGADVVFVWDHFFPLTGDPDGKHFECWTVLAALAESTSTVQLGPLVSCVGYRNPDLIADMARTVDHISGGRALLGLGSGWYEKDFTEYGYPFGTDGERLRGLAAALPRIKSRLARLNPAPAGRLPVMLGGGGEKRTLRMVAEHADIWHAFQDPATLRHKLSVLHRHCADVGRDPAQIEVATSVSGLAAHEGDPEELGPELRELGVSLFIVGAGGPDFDLGTLRRWIAWRDAVNG</sequence>
<evidence type="ECO:0000259" key="5">
    <source>
        <dbReference type="Pfam" id="PF00296"/>
    </source>
</evidence>
<evidence type="ECO:0000256" key="4">
    <source>
        <dbReference type="ARBA" id="ARBA00023033"/>
    </source>
</evidence>
<name>A0A0J6XHM0_9ACTN</name>
<keyword evidence="4" id="KW-0503">Monooxygenase</keyword>
<keyword evidence="1" id="KW-0285">Flavoprotein</keyword>
<dbReference type="CDD" id="cd01097">
    <property type="entry name" value="Tetrahydromethanopterin_reductase"/>
    <property type="match status" value="1"/>
</dbReference>
<dbReference type="PATRIC" id="fig|66430.4.peg.2500"/>
<keyword evidence="2" id="KW-0288">FMN</keyword>
<comment type="caution">
    <text evidence="6">The sequence shown here is derived from an EMBL/GenBank/DDBJ whole genome shotgun (WGS) entry which is preliminary data.</text>
</comment>
<dbReference type="GO" id="GO:0008726">
    <property type="term" value="F:alkanesulfonate monooxygenase activity"/>
    <property type="evidence" value="ECO:0007669"/>
    <property type="project" value="TreeGrafter"/>
</dbReference>
<evidence type="ECO:0000256" key="1">
    <source>
        <dbReference type="ARBA" id="ARBA00022630"/>
    </source>
</evidence>
<dbReference type="InterPro" id="IPR022480">
    <property type="entry name" value="F420_MSMEG2906"/>
</dbReference>
<evidence type="ECO:0000256" key="3">
    <source>
        <dbReference type="ARBA" id="ARBA00023002"/>
    </source>
</evidence>
<proteinExistence type="predicted"/>
<evidence type="ECO:0000313" key="7">
    <source>
        <dbReference type="Proteomes" id="UP000035932"/>
    </source>
</evidence>
<dbReference type="Gene3D" id="3.20.20.30">
    <property type="entry name" value="Luciferase-like domain"/>
    <property type="match status" value="1"/>
</dbReference>
<dbReference type="InterPro" id="IPR011251">
    <property type="entry name" value="Luciferase-like_dom"/>
</dbReference>
<dbReference type="OrthoDB" id="143323at2"/>
<protein>
    <submittedName>
        <fullName evidence="6">5,10-methylene tetrahydromethanopterin reductase</fullName>
    </submittedName>
</protein>
<dbReference type="Pfam" id="PF00296">
    <property type="entry name" value="Bac_luciferase"/>
    <property type="match status" value="1"/>
</dbReference>
<dbReference type="NCBIfam" id="TIGR03856">
    <property type="entry name" value="F420_MSMEG_2906"/>
    <property type="match status" value="1"/>
</dbReference>
<dbReference type="PANTHER" id="PTHR42847:SF8">
    <property type="entry name" value="CONSERVED PROTEIN"/>
    <property type="match status" value="1"/>
</dbReference>
<dbReference type="PANTHER" id="PTHR42847">
    <property type="entry name" value="ALKANESULFONATE MONOOXYGENASE"/>
    <property type="match status" value="1"/>
</dbReference>
<evidence type="ECO:0000313" key="6">
    <source>
        <dbReference type="EMBL" id="KMO94143.1"/>
    </source>
</evidence>
<accession>A0A0J6XHM0</accession>
<dbReference type="Proteomes" id="UP000035932">
    <property type="component" value="Unassembled WGS sequence"/>
</dbReference>
<evidence type="ECO:0000256" key="2">
    <source>
        <dbReference type="ARBA" id="ARBA00022643"/>
    </source>
</evidence>